<sequence>MAWIQTIDVAEAQGELLDTYRTMMARPLPAAYRPPHGGAPGIIRAHSLDPSLMKAVFGASGALHKGPLSSAEYELIAAVTSRMGQCLY</sequence>
<evidence type="ECO:0008006" key="3">
    <source>
        <dbReference type="Google" id="ProtNLM"/>
    </source>
</evidence>
<organism evidence="1 2">
    <name type="scientific">Chondromyces apiculatus DSM 436</name>
    <dbReference type="NCBI Taxonomy" id="1192034"/>
    <lineage>
        <taxon>Bacteria</taxon>
        <taxon>Pseudomonadati</taxon>
        <taxon>Myxococcota</taxon>
        <taxon>Polyangia</taxon>
        <taxon>Polyangiales</taxon>
        <taxon>Polyangiaceae</taxon>
        <taxon>Chondromyces</taxon>
    </lineage>
</organism>
<dbReference type="OrthoDB" id="5517719at2"/>
<accession>A0A017TAV4</accession>
<dbReference type="STRING" id="1192034.CAP_1899"/>
<protein>
    <recommendedName>
        <fullName evidence="3">Carboxymuconolactone decarboxylase-like domain-containing protein</fullName>
    </recommendedName>
</protein>
<dbReference type="eggNOG" id="ENOG5033I96">
    <property type="taxonomic scope" value="Bacteria"/>
</dbReference>
<dbReference type="EMBL" id="ASRX01000016">
    <property type="protein sequence ID" value="EYF06369.1"/>
    <property type="molecule type" value="Genomic_DNA"/>
</dbReference>
<dbReference type="SUPFAM" id="SSF69118">
    <property type="entry name" value="AhpD-like"/>
    <property type="match status" value="1"/>
</dbReference>
<dbReference type="RefSeq" id="WP_044239946.1">
    <property type="nucleotide sequence ID" value="NZ_ASRX01000016.1"/>
</dbReference>
<evidence type="ECO:0000313" key="2">
    <source>
        <dbReference type="Proteomes" id="UP000019678"/>
    </source>
</evidence>
<gene>
    <name evidence="1" type="ORF">CAP_1899</name>
</gene>
<comment type="caution">
    <text evidence="1">The sequence shown here is derived from an EMBL/GenBank/DDBJ whole genome shotgun (WGS) entry which is preliminary data.</text>
</comment>
<reference evidence="1 2" key="1">
    <citation type="submission" date="2013-05" db="EMBL/GenBank/DDBJ databases">
        <title>Genome assembly of Chondromyces apiculatus DSM 436.</title>
        <authorList>
            <person name="Sharma G."/>
            <person name="Khatri I."/>
            <person name="Kaur C."/>
            <person name="Mayilraj S."/>
            <person name="Subramanian S."/>
        </authorList>
    </citation>
    <scope>NUCLEOTIDE SEQUENCE [LARGE SCALE GENOMIC DNA]</scope>
    <source>
        <strain evidence="1 2">DSM 436</strain>
    </source>
</reference>
<dbReference type="Proteomes" id="UP000019678">
    <property type="component" value="Unassembled WGS sequence"/>
</dbReference>
<dbReference type="AlphaFoldDB" id="A0A017TAV4"/>
<dbReference type="InterPro" id="IPR029032">
    <property type="entry name" value="AhpD-like"/>
</dbReference>
<evidence type="ECO:0000313" key="1">
    <source>
        <dbReference type="EMBL" id="EYF06369.1"/>
    </source>
</evidence>
<name>A0A017TAV4_9BACT</name>
<proteinExistence type="predicted"/>
<keyword evidence="2" id="KW-1185">Reference proteome</keyword>
<dbReference type="Gene3D" id="1.20.1290.10">
    <property type="entry name" value="AhpD-like"/>
    <property type="match status" value="1"/>
</dbReference>